<evidence type="ECO:0000313" key="2">
    <source>
        <dbReference type="Proteomes" id="UP001500394"/>
    </source>
</evidence>
<reference evidence="2" key="1">
    <citation type="journal article" date="2019" name="Int. J. Syst. Evol. Microbiol.">
        <title>The Global Catalogue of Microorganisms (GCM) 10K type strain sequencing project: providing services to taxonomists for standard genome sequencing and annotation.</title>
        <authorList>
            <consortium name="The Broad Institute Genomics Platform"/>
            <consortium name="The Broad Institute Genome Sequencing Center for Infectious Disease"/>
            <person name="Wu L."/>
            <person name="Ma J."/>
        </authorList>
    </citation>
    <scope>NUCLEOTIDE SEQUENCE [LARGE SCALE GENOMIC DNA]</scope>
    <source>
        <strain evidence="2">JCM 17858</strain>
    </source>
</reference>
<accession>A0ABP8R2U1</accession>
<name>A0ABP8R2U1_9SPHI</name>
<dbReference type="EMBL" id="BAABGR010000015">
    <property type="protein sequence ID" value="GAA4516058.1"/>
    <property type="molecule type" value="Genomic_DNA"/>
</dbReference>
<organism evidence="1 2">
    <name type="scientific">Sphingobacterium thermophilum</name>
    <dbReference type="NCBI Taxonomy" id="768534"/>
    <lineage>
        <taxon>Bacteria</taxon>
        <taxon>Pseudomonadati</taxon>
        <taxon>Bacteroidota</taxon>
        <taxon>Sphingobacteriia</taxon>
        <taxon>Sphingobacteriales</taxon>
        <taxon>Sphingobacteriaceae</taxon>
        <taxon>Sphingobacterium</taxon>
    </lineage>
</organism>
<dbReference type="Proteomes" id="UP001500394">
    <property type="component" value="Unassembled WGS sequence"/>
</dbReference>
<evidence type="ECO:0000313" key="1">
    <source>
        <dbReference type="EMBL" id="GAA4516058.1"/>
    </source>
</evidence>
<dbReference type="RefSeq" id="WP_345066827.1">
    <property type="nucleotide sequence ID" value="NZ_BAABGR010000015.1"/>
</dbReference>
<protein>
    <submittedName>
        <fullName evidence="1">Uncharacterized protein</fullName>
    </submittedName>
</protein>
<sequence>MDYNQLILDKKIDDALEYTNPKLFDIIPKESMKSLLEDVYKMPNIEYKTSKPIISEISDS</sequence>
<comment type="caution">
    <text evidence="1">The sequence shown here is derived from an EMBL/GenBank/DDBJ whole genome shotgun (WGS) entry which is preliminary data.</text>
</comment>
<proteinExistence type="predicted"/>
<gene>
    <name evidence="1" type="ORF">GCM10023173_14760</name>
</gene>
<keyword evidence="2" id="KW-1185">Reference proteome</keyword>